<proteinExistence type="inferred from homology"/>
<dbReference type="SUPFAM" id="SSF69055">
    <property type="entry name" value="1-deoxy-D-xylulose-5-phosphate reductoisomerase, C-terminal domain"/>
    <property type="match status" value="1"/>
</dbReference>
<feature type="binding site" evidence="9">
    <location>
        <position position="202"/>
    </location>
    <ligand>
        <name>NADPH</name>
        <dbReference type="ChEBI" id="CHEBI:57783"/>
    </ligand>
</feature>
<dbReference type="Gene3D" id="3.40.50.720">
    <property type="entry name" value="NAD(P)-binding Rossmann-like Domain"/>
    <property type="match status" value="1"/>
</dbReference>
<accession>A0ABS7BW41</accession>
<feature type="binding site" evidence="9">
    <location>
        <position position="218"/>
    </location>
    <ligand>
        <name>1-deoxy-D-xylulose 5-phosphate</name>
        <dbReference type="ChEBI" id="CHEBI:57792"/>
    </ligand>
</feature>
<reference evidence="13 14" key="1">
    <citation type="submission" date="2021-07" db="EMBL/GenBank/DDBJ databases">
        <title>Paenibacillus radiodurans sp. nov., isolated from the southeastern edge of Tengger Desert.</title>
        <authorList>
            <person name="Zhang G."/>
        </authorList>
    </citation>
    <scope>NUCLEOTIDE SEQUENCE [LARGE SCALE GENOMIC DNA]</scope>
    <source>
        <strain evidence="13 14">CCM 7311</strain>
    </source>
</reference>
<feature type="binding site" evidence="9">
    <location>
        <position position="196"/>
    </location>
    <ligand>
        <name>1-deoxy-D-xylulose 5-phosphate</name>
        <dbReference type="ChEBI" id="CHEBI:57792"/>
    </ligand>
</feature>
<keyword evidence="14" id="KW-1185">Reference proteome</keyword>
<feature type="binding site" evidence="9">
    <location>
        <position position="12"/>
    </location>
    <ligand>
        <name>NADPH</name>
        <dbReference type="ChEBI" id="CHEBI:57783"/>
    </ligand>
</feature>
<dbReference type="PANTHER" id="PTHR30525:SF0">
    <property type="entry name" value="1-DEOXY-D-XYLULOSE 5-PHOSPHATE REDUCTOISOMERASE, CHLOROPLASTIC"/>
    <property type="match status" value="1"/>
</dbReference>
<feature type="binding site" evidence="9">
    <location>
        <position position="215"/>
    </location>
    <ligand>
        <name>1-deoxy-D-xylulose 5-phosphate</name>
        <dbReference type="ChEBI" id="CHEBI:57792"/>
    </ligand>
</feature>
<dbReference type="InterPro" id="IPR036291">
    <property type="entry name" value="NAD(P)-bd_dom_sf"/>
</dbReference>
<evidence type="ECO:0000256" key="1">
    <source>
        <dbReference type="ARBA" id="ARBA00005094"/>
    </source>
</evidence>
<dbReference type="PANTHER" id="PTHR30525">
    <property type="entry name" value="1-DEOXY-D-XYLULOSE 5-PHOSPHATE REDUCTOISOMERASE"/>
    <property type="match status" value="1"/>
</dbReference>
<comment type="caution">
    <text evidence="13">The sequence shown here is derived from an EMBL/GenBank/DDBJ whole genome shotgun (WGS) entry which is preliminary data.</text>
</comment>
<evidence type="ECO:0000259" key="10">
    <source>
        <dbReference type="Pfam" id="PF02670"/>
    </source>
</evidence>
<feature type="binding site" evidence="9">
    <location>
        <position position="13"/>
    </location>
    <ligand>
        <name>NADPH</name>
        <dbReference type="ChEBI" id="CHEBI:57783"/>
    </ligand>
</feature>
<feature type="binding site" evidence="9">
    <location>
        <position position="149"/>
    </location>
    <ligand>
        <name>1-deoxy-D-xylulose 5-phosphate</name>
        <dbReference type="ChEBI" id="CHEBI:57792"/>
    </ligand>
</feature>
<evidence type="ECO:0000256" key="2">
    <source>
        <dbReference type="ARBA" id="ARBA00006825"/>
    </source>
</evidence>
<keyword evidence="9" id="KW-0460">Magnesium</keyword>
<evidence type="ECO:0000313" key="13">
    <source>
        <dbReference type="EMBL" id="MBW7452857.1"/>
    </source>
</evidence>
<feature type="domain" description="1-deoxy-D-xylulose 5-phosphate reductoisomerase N-terminal" evidence="10">
    <location>
        <begin position="4"/>
        <end position="129"/>
    </location>
</feature>
<gene>
    <name evidence="9" type="primary">dxr</name>
    <name evidence="13" type="ORF">K0U00_02210</name>
</gene>
<feature type="binding site" evidence="9">
    <location>
        <position position="218"/>
    </location>
    <ligand>
        <name>Mn(2+)</name>
        <dbReference type="ChEBI" id="CHEBI:29035"/>
    </ligand>
</feature>
<sequence length="384" mass="42486">MKKISILGSSGSIGKSTLDVVRKHPDRFKISGLAANQRIDDLIEQAHEFRPTIVSVGNRELARKVKAQVDDSVMVCYGEKGLIDVACCEEADLVMNSVTGATGIIPTIKALHAGKDVAIANKETLVAAGCVVTKLAKEKGCKLIPVDSEHSAIYQCLNGESRDQLSKLIITASGGAFRDLTKQEMTGLRASDALKHPNWSMGEKITIDCATLMNKGFEVIEAHWLFEVPYEQIEVLIHRQSVIHSMVEFVDGSIIAQMGMPDMRVPIQYALEYPNRLKSDYPKLDLSLISQLNFEKPDMARFPCLSYAFEAGKQGGTMPAVLNAANEVVNFSFRRNEACFSDFEKILDEVLSSHHNIQNPQLEDILHADAWAREKAELLIKRQS</sequence>
<evidence type="ECO:0000259" key="12">
    <source>
        <dbReference type="Pfam" id="PF13288"/>
    </source>
</evidence>
<protein>
    <recommendedName>
        <fullName evidence="9">1-deoxy-D-xylulose 5-phosphate reductoisomerase</fullName>
        <shortName evidence="9">DXP reductoisomerase</shortName>
        <ecNumber evidence="9">1.1.1.267</ecNumber>
    </recommendedName>
    <alternativeName>
        <fullName evidence="9">1-deoxyxylulose-5-phosphate reductoisomerase</fullName>
    </alternativeName>
    <alternativeName>
        <fullName evidence="9">2-C-methyl-D-erythritol 4-phosphate synthase</fullName>
    </alternativeName>
</protein>
<feature type="binding site" evidence="9">
    <location>
        <position position="214"/>
    </location>
    <ligand>
        <name>1-deoxy-D-xylulose 5-phosphate</name>
        <dbReference type="ChEBI" id="CHEBI:57792"/>
    </ligand>
</feature>
<keyword evidence="4 9" id="KW-0521">NADP</keyword>
<organism evidence="13 14">
    <name type="scientific">Paenibacillus sepulcri</name>
    <dbReference type="NCBI Taxonomy" id="359917"/>
    <lineage>
        <taxon>Bacteria</taxon>
        <taxon>Bacillati</taxon>
        <taxon>Bacillota</taxon>
        <taxon>Bacilli</taxon>
        <taxon>Bacillales</taxon>
        <taxon>Paenibacillaceae</taxon>
        <taxon>Paenibacillus</taxon>
    </lineage>
</organism>
<comment type="similarity">
    <text evidence="2 9">Belongs to the DXR family.</text>
</comment>
<dbReference type="Pfam" id="PF08436">
    <property type="entry name" value="DXP_redisom_C"/>
    <property type="match status" value="1"/>
</dbReference>
<feature type="binding site" evidence="9">
    <location>
        <position position="148"/>
    </location>
    <ligand>
        <name>1-deoxy-D-xylulose 5-phosphate</name>
        <dbReference type="ChEBI" id="CHEBI:57792"/>
    </ligand>
</feature>
<keyword evidence="5 9" id="KW-0560">Oxidoreductase</keyword>
<comment type="caution">
    <text evidence="9">Lacks conserved residue(s) required for the propagation of feature annotation.</text>
</comment>
<dbReference type="Proteomes" id="UP001519887">
    <property type="component" value="Unassembled WGS sequence"/>
</dbReference>
<feature type="binding site" evidence="9">
    <location>
        <position position="122"/>
    </location>
    <ligand>
        <name>1-deoxy-D-xylulose 5-phosphate</name>
        <dbReference type="ChEBI" id="CHEBI:57792"/>
    </ligand>
</feature>
<feature type="binding site" evidence="9">
    <location>
        <position position="121"/>
    </location>
    <ligand>
        <name>NADPH</name>
        <dbReference type="ChEBI" id="CHEBI:57783"/>
    </ligand>
</feature>
<comment type="cofactor">
    <cofactor evidence="9">
        <name>Mg(2+)</name>
        <dbReference type="ChEBI" id="CHEBI:18420"/>
    </cofactor>
    <cofactor evidence="9">
        <name>Mn(2+)</name>
        <dbReference type="ChEBI" id="CHEBI:29035"/>
    </cofactor>
</comment>
<evidence type="ECO:0000256" key="7">
    <source>
        <dbReference type="ARBA" id="ARBA00023229"/>
    </source>
</evidence>
<evidence type="ECO:0000256" key="6">
    <source>
        <dbReference type="ARBA" id="ARBA00023211"/>
    </source>
</evidence>
<feature type="domain" description="1-deoxy-D-xylulose 5-phosphate reductoisomerase C-terminal" evidence="11">
    <location>
        <begin position="143"/>
        <end position="226"/>
    </location>
</feature>
<dbReference type="InterPro" id="IPR036169">
    <property type="entry name" value="DXPR_C_sf"/>
</dbReference>
<feature type="binding site" evidence="9">
    <location>
        <position position="149"/>
    </location>
    <ligand>
        <name>Mn(2+)</name>
        <dbReference type="ChEBI" id="CHEBI:29035"/>
    </ligand>
</feature>
<dbReference type="SUPFAM" id="SSF55347">
    <property type="entry name" value="Glyceraldehyde-3-phosphate dehydrogenase-like, C-terminal domain"/>
    <property type="match status" value="1"/>
</dbReference>
<dbReference type="PIRSF" id="PIRSF006205">
    <property type="entry name" value="Dxp_reductismrs"/>
    <property type="match status" value="1"/>
</dbReference>
<comment type="catalytic activity">
    <reaction evidence="8">
        <text>2-C-methyl-D-erythritol 4-phosphate + NADP(+) = 1-deoxy-D-xylulose 5-phosphate + NADPH + H(+)</text>
        <dbReference type="Rhea" id="RHEA:13717"/>
        <dbReference type="ChEBI" id="CHEBI:15378"/>
        <dbReference type="ChEBI" id="CHEBI:57783"/>
        <dbReference type="ChEBI" id="CHEBI:57792"/>
        <dbReference type="ChEBI" id="CHEBI:58262"/>
        <dbReference type="ChEBI" id="CHEBI:58349"/>
        <dbReference type="EC" id="1.1.1.267"/>
    </reaction>
    <physiologicalReaction direction="right-to-left" evidence="8">
        <dbReference type="Rhea" id="RHEA:13719"/>
    </physiologicalReaction>
</comment>
<feature type="binding site" evidence="9">
    <location>
        <position position="11"/>
    </location>
    <ligand>
        <name>NADPH</name>
        <dbReference type="ChEBI" id="CHEBI:57783"/>
    </ligand>
</feature>
<feature type="domain" description="DXP reductoisomerase C-terminal" evidence="12">
    <location>
        <begin position="258"/>
        <end position="374"/>
    </location>
</feature>
<dbReference type="RefSeq" id="WP_210047013.1">
    <property type="nucleotide sequence ID" value="NZ_JBHLVU010000082.1"/>
</dbReference>
<name>A0ABS7BW41_9BACL</name>
<evidence type="ECO:0000259" key="11">
    <source>
        <dbReference type="Pfam" id="PF08436"/>
    </source>
</evidence>
<dbReference type="SUPFAM" id="SSF51735">
    <property type="entry name" value="NAD(P)-binding Rossmann-fold domains"/>
    <property type="match status" value="1"/>
</dbReference>
<dbReference type="NCBIfam" id="NF009114">
    <property type="entry name" value="PRK12464.1"/>
    <property type="match status" value="1"/>
</dbReference>
<keyword evidence="7 9" id="KW-0414">Isoprene biosynthesis</keyword>
<evidence type="ECO:0000313" key="14">
    <source>
        <dbReference type="Proteomes" id="UP001519887"/>
    </source>
</evidence>
<comment type="function">
    <text evidence="9">Catalyzes the NADPH-dependent rearrangement and reduction of 1-deoxy-D-xylulose-5-phosphate (DXP) to 2-C-methyl-D-erythritol 4-phosphate (MEP).</text>
</comment>
<dbReference type="EC" id="1.1.1.267" evidence="9"/>
<dbReference type="Pfam" id="PF13288">
    <property type="entry name" value="DXPR_C"/>
    <property type="match status" value="1"/>
</dbReference>
<dbReference type="GO" id="GO:0030604">
    <property type="term" value="F:1-deoxy-D-xylulose-5-phosphate reductoisomerase activity"/>
    <property type="evidence" value="ECO:0007669"/>
    <property type="project" value="UniProtKB-EC"/>
</dbReference>
<feature type="binding site" evidence="9">
    <location>
        <position position="147"/>
    </location>
    <ligand>
        <name>Mn(2+)</name>
        <dbReference type="ChEBI" id="CHEBI:29035"/>
    </ligand>
</feature>
<dbReference type="HAMAP" id="MF_00183">
    <property type="entry name" value="DXP_reductoisom"/>
    <property type="match status" value="1"/>
</dbReference>
<dbReference type="EMBL" id="JAHZIK010000021">
    <property type="protein sequence ID" value="MBW7452857.1"/>
    <property type="molecule type" value="Genomic_DNA"/>
</dbReference>
<feature type="binding site" evidence="9">
    <location>
        <position position="123"/>
    </location>
    <ligand>
        <name>NADPH</name>
        <dbReference type="ChEBI" id="CHEBI:57783"/>
    </ligand>
</feature>
<evidence type="ECO:0000256" key="9">
    <source>
        <dbReference type="HAMAP-Rule" id="MF_00183"/>
    </source>
</evidence>
<dbReference type="InterPro" id="IPR026877">
    <property type="entry name" value="DXPR_C"/>
</dbReference>
<evidence type="ECO:0000256" key="4">
    <source>
        <dbReference type="ARBA" id="ARBA00022857"/>
    </source>
</evidence>
<feature type="binding site" evidence="9">
    <location>
        <position position="173"/>
    </location>
    <ligand>
        <name>1-deoxy-D-xylulose 5-phosphate</name>
        <dbReference type="ChEBI" id="CHEBI:57792"/>
    </ligand>
</feature>
<dbReference type="InterPro" id="IPR013644">
    <property type="entry name" value="DXP_reductoisomerase_C"/>
</dbReference>
<dbReference type="NCBIfam" id="TIGR00243">
    <property type="entry name" value="Dxr"/>
    <property type="match status" value="1"/>
</dbReference>
<keyword evidence="3 9" id="KW-0479">Metal-binding</keyword>
<keyword evidence="6 9" id="KW-0464">Manganese</keyword>
<evidence type="ECO:0000256" key="5">
    <source>
        <dbReference type="ARBA" id="ARBA00023002"/>
    </source>
</evidence>
<evidence type="ECO:0000256" key="8">
    <source>
        <dbReference type="ARBA" id="ARBA00048543"/>
    </source>
</evidence>
<dbReference type="InterPro" id="IPR013512">
    <property type="entry name" value="DXP_reductoisomerase_N"/>
</dbReference>
<dbReference type="InterPro" id="IPR003821">
    <property type="entry name" value="DXP_reductoisomerase"/>
</dbReference>
<dbReference type="Gene3D" id="1.10.1740.10">
    <property type="match status" value="1"/>
</dbReference>
<dbReference type="Pfam" id="PF02670">
    <property type="entry name" value="DXP_reductoisom"/>
    <property type="match status" value="1"/>
</dbReference>
<evidence type="ECO:0000256" key="3">
    <source>
        <dbReference type="ARBA" id="ARBA00022723"/>
    </source>
</evidence>
<comment type="pathway">
    <text evidence="1 9">Isoprenoid biosynthesis; isopentenyl diphosphate biosynthesis via DXP pathway; isopentenyl diphosphate from 1-deoxy-D-xylulose 5-phosphate: step 1/6.</text>
</comment>